<evidence type="ECO:0000313" key="3">
    <source>
        <dbReference type="Proteomes" id="UP001501645"/>
    </source>
</evidence>
<dbReference type="Proteomes" id="UP001501645">
    <property type="component" value="Unassembled WGS sequence"/>
</dbReference>
<proteinExistence type="predicted"/>
<keyword evidence="3" id="KW-1185">Reference proteome</keyword>
<feature type="region of interest" description="Disordered" evidence="1">
    <location>
        <begin position="15"/>
        <end position="41"/>
    </location>
</feature>
<dbReference type="RefSeq" id="WP_345434916.1">
    <property type="nucleotide sequence ID" value="NZ_BAABKO010000001.1"/>
</dbReference>
<dbReference type="Gene3D" id="2.60.120.260">
    <property type="entry name" value="Galactose-binding domain-like"/>
    <property type="match status" value="1"/>
</dbReference>
<sequence length="378" mass="39364">MVRRLRPALRTVRNLHPQPVPTSATGRWSSQTPTGNTNTLEAGTGPMGSACLRVDVTAAGQLRLYVNSTQAANRISLEGATTVTIGCWVYASRALTDLCWEPQMLTPDGATSSYPKSSAFNLVAGWQWVSATVAVVAGRTQLGQINLLGSTNTANNVQPGDIVKATRAMIVPGTYSGVYCDGSTPGWKWDGTAGASASTGWPYTLESVAGAPRIDVSNPAAGATLAALPAGDVSIYSVFNDPTPSGTSGIHEAIGPYRLMWNAAGTRPALGRKNSSGVALETVAGIDPVAGWNAVGVAMRQSDTRQGISLRTSNVDAGASGTAATSFDGTQPLRVGTRDTGANADLLTGRMLVYPRFHDATARQAVLAWLRNRYGLAA</sequence>
<accession>A0ABP8ZRJ3</accession>
<name>A0ABP8ZRJ3_9MICO</name>
<dbReference type="EMBL" id="BAABKO010000001">
    <property type="protein sequence ID" value="GAA4762733.1"/>
    <property type="molecule type" value="Genomic_DNA"/>
</dbReference>
<gene>
    <name evidence="2" type="ORF">GCM10023351_01480</name>
</gene>
<evidence type="ECO:0000313" key="2">
    <source>
        <dbReference type="EMBL" id="GAA4762733.1"/>
    </source>
</evidence>
<comment type="caution">
    <text evidence="2">The sequence shown here is derived from an EMBL/GenBank/DDBJ whole genome shotgun (WGS) entry which is preliminary data.</text>
</comment>
<organism evidence="2 3">
    <name type="scientific">Microbacterium gilvum</name>
    <dbReference type="NCBI Taxonomy" id="1336204"/>
    <lineage>
        <taxon>Bacteria</taxon>
        <taxon>Bacillati</taxon>
        <taxon>Actinomycetota</taxon>
        <taxon>Actinomycetes</taxon>
        <taxon>Micrococcales</taxon>
        <taxon>Microbacteriaceae</taxon>
        <taxon>Microbacterium</taxon>
    </lineage>
</organism>
<protein>
    <submittedName>
        <fullName evidence="2">Uncharacterized protein</fullName>
    </submittedName>
</protein>
<feature type="compositionally biased region" description="Polar residues" evidence="1">
    <location>
        <begin position="21"/>
        <end position="41"/>
    </location>
</feature>
<evidence type="ECO:0000256" key="1">
    <source>
        <dbReference type="SAM" id="MobiDB-lite"/>
    </source>
</evidence>
<reference evidence="3" key="1">
    <citation type="journal article" date="2019" name="Int. J. Syst. Evol. Microbiol.">
        <title>The Global Catalogue of Microorganisms (GCM) 10K type strain sequencing project: providing services to taxonomists for standard genome sequencing and annotation.</title>
        <authorList>
            <consortium name="The Broad Institute Genomics Platform"/>
            <consortium name="The Broad Institute Genome Sequencing Center for Infectious Disease"/>
            <person name="Wu L."/>
            <person name="Ma J."/>
        </authorList>
    </citation>
    <scope>NUCLEOTIDE SEQUENCE [LARGE SCALE GENOMIC DNA]</scope>
    <source>
        <strain evidence="3">JCM 18537</strain>
    </source>
</reference>